<name>F4PXU6_CACFS</name>
<evidence type="ECO:0000256" key="1">
    <source>
        <dbReference type="SAM" id="MobiDB-lite"/>
    </source>
</evidence>
<evidence type="ECO:0000313" key="2">
    <source>
        <dbReference type="EMBL" id="EGG19606.1"/>
    </source>
</evidence>
<feature type="compositionally biased region" description="Basic residues" evidence="1">
    <location>
        <begin position="1"/>
        <end position="13"/>
    </location>
</feature>
<sequence length="455" mass="53617">MVKKGYKKKRQALRRQQEQEQRELENQNRIEQELKQIEHLQQLFKQQQPPPHITIDPIICKRVWSNIVLRRLICSKIGECIPISEENRIKLKRGYAAREIRQYKTELCNEEPPSGLTNQRFYECPVITADLFQYHYEYIHNQIKRSYERDDYVLVFISGNPRNVVDTWLFRRAFEYLKRTDPQSFMPHRLGDIWDNVIKSNNVELYNYVKTVLPMPFIRDIKQLVSRATKPFNPSPTIEYGVPAPPSNTKLLKSLLKDLKLIDPLETQWFTSCNYKNLVETGSIEIMETIDKYAGDYYRPTDATLMARAIETKQIESIRFLYKVCKIPISKVSMLQAAHFCDLSFIIALHDIDPGACRLYALFLHVMGTSFSNGSLRHSESKSEEWQDFKKEFYQLGKQLNYVDKKLQHQIDNKLPFRCIPKNIQQPQQHFKIFECNTSDSSIPTLSPFSFDNII</sequence>
<dbReference type="AlphaFoldDB" id="F4PXU6"/>
<dbReference type="RefSeq" id="XP_004357900.1">
    <property type="nucleotide sequence ID" value="XM_004357843.1"/>
</dbReference>
<dbReference type="GeneID" id="14871745"/>
<protein>
    <submittedName>
        <fullName evidence="2">Uncharacterized protein</fullName>
    </submittedName>
</protein>
<dbReference type="EMBL" id="GL883014">
    <property type="protein sequence ID" value="EGG19606.1"/>
    <property type="molecule type" value="Genomic_DNA"/>
</dbReference>
<dbReference type="Proteomes" id="UP000007797">
    <property type="component" value="Unassembled WGS sequence"/>
</dbReference>
<organism evidence="2 3">
    <name type="scientific">Cavenderia fasciculata</name>
    <name type="common">Slime mold</name>
    <name type="synonym">Dictyostelium fasciculatum</name>
    <dbReference type="NCBI Taxonomy" id="261658"/>
    <lineage>
        <taxon>Eukaryota</taxon>
        <taxon>Amoebozoa</taxon>
        <taxon>Evosea</taxon>
        <taxon>Eumycetozoa</taxon>
        <taxon>Dictyostelia</taxon>
        <taxon>Acytosteliales</taxon>
        <taxon>Cavenderiaceae</taxon>
        <taxon>Cavenderia</taxon>
    </lineage>
</organism>
<feature type="region of interest" description="Disordered" evidence="1">
    <location>
        <begin position="1"/>
        <end position="26"/>
    </location>
</feature>
<accession>F4PXU6</accession>
<keyword evidence="3" id="KW-1185">Reference proteome</keyword>
<reference evidence="3" key="1">
    <citation type="journal article" date="2011" name="Genome Res.">
        <title>Phylogeny-wide analysis of social amoeba genomes highlights ancient origins for complex intercellular communication.</title>
        <authorList>
            <person name="Heidel A.J."/>
            <person name="Lawal H.M."/>
            <person name="Felder M."/>
            <person name="Schilde C."/>
            <person name="Helps N.R."/>
            <person name="Tunggal B."/>
            <person name="Rivero F."/>
            <person name="John U."/>
            <person name="Schleicher M."/>
            <person name="Eichinger L."/>
            <person name="Platzer M."/>
            <person name="Noegel A.A."/>
            <person name="Schaap P."/>
            <person name="Gloeckner G."/>
        </authorList>
    </citation>
    <scope>NUCLEOTIDE SEQUENCE [LARGE SCALE GENOMIC DNA]</scope>
    <source>
        <strain evidence="3">SH3</strain>
    </source>
</reference>
<evidence type="ECO:0000313" key="3">
    <source>
        <dbReference type="Proteomes" id="UP000007797"/>
    </source>
</evidence>
<gene>
    <name evidence="2" type="ORF">DFA_00184</name>
</gene>
<dbReference type="KEGG" id="dfa:DFA_00184"/>
<feature type="compositionally biased region" description="Basic and acidic residues" evidence="1">
    <location>
        <begin position="15"/>
        <end position="26"/>
    </location>
</feature>
<proteinExistence type="predicted"/>